<proteinExistence type="predicted"/>
<evidence type="ECO:0000313" key="1">
    <source>
        <dbReference type="EMBL" id="MEQ2486834.1"/>
    </source>
</evidence>
<dbReference type="RefSeq" id="WP_215759912.1">
    <property type="nucleotide sequence ID" value="NZ_JAHKBE010000024.1"/>
</dbReference>
<dbReference type="EMBL" id="JBBNFP010000024">
    <property type="protein sequence ID" value="MEQ2486834.1"/>
    <property type="molecule type" value="Genomic_DNA"/>
</dbReference>
<name>A0ABV1FQZ7_9BACT</name>
<gene>
    <name evidence="1" type="ORF">AAAT34_07160</name>
</gene>
<sequence>MKPFRQFLFLKARNSFESVAPMCAAFHPIGTGKKGAEEGKGRRLDRDFSTSSTTLFTTGVLAANGKLHHSGRSLHPALFKYRNNLY</sequence>
<accession>A0ABV1FQZ7</accession>
<organism evidence="1 2">
    <name type="scientific">Hallella faecis</name>
    <dbReference type="NCBI Taxonomy" id="2841596"/>
    <lineage>
        <taxon>Bacteria</taxon>
        <taxon>Pseudomonadati</taxon>
        <taxon>Bacteroidota</taxon>
        <taxon>Bacteroidia</taxon>
        <taxon>Bacteroidales</taxon>
        <taxon>Prevotellaceae</taxon>
        <taxon>Hallella</taxon>
    </lineage>
</organism>
<protein>
    <submittedName>
        <fullName evidence="1">Uncharacterized protein</fullName>
    </submittedName>
</protein>
<dbReference type="Proteomes" id="UP001487296">
    <property type="component" value="Unassembled WGS sequence"/>
</dbReference>
<comment type="caution">
    <text evidence="1">The sequence shown here is derived from an EMBL/GenBank/DDBJ whole genome shotgun (WGS) entry which is preliminary data.</text>
</comment>
<reference evidence="1 2" key="1">
    <citation type="submission" date="2024-04" db="EMBL/GenBank/DDBJ databases">
        <title>Human intestinal bacterial collection.</title>
        <authorList>
            <person name="Pauvert C."/>
            <person name="Hitch T.C.A."/>
            <person name="Clavel T."/>
        </authorList>
    </citation>
    <scope>NUCLEOTIDE SEQUENCE [LARGE SCALE GENOMIC DNA]</scope>
    <source>
        <strain evidence="1 2">CLA-AA-H145</strain>
    </source>
</reference>
<keyword evidence="2" id="KW-1185">Reference proteome</keyword>
<evidence type="ECO:0000313" key="2">
    <source>
        <dbReference type="Proteomes" id="UP001487296"/>
    </source>
</evidence>